<dbReference type="Gene3D" id="3.30.360.10">
    <property type="entry name" value="Dihydrodipicolinate Reductase, domain 2"/>
    <property type="match status" value="1"/>
</dbReference>
<dbReference type="KEGG" id="apol:K9D25_15465"/>
<dbReference type="GO" id="GO:0000166">
    <property type="term" value="F:nucleotide binding"/>
    <property type="evidence" value="ECO:0007669"/>
    <property type="project" value="InterPro"/>
</dbReference>
<evidence type="ECO:0000313" key="2">
    <source>
        <dbReference type="EMBL" id="UOK70117.1"/>
    </source>
</evidence>
<dbReference type="EMBL" id="CP083239">
    <property type="protein sequence ID" value="UOK70117.1"/>
    <property type="molecule type" value="Genomic_DNA"/>
</dbReference>
<feature type="domain" description="Gfo/Idh/MocA-like oxidoreductase N-terminal" evidence="1">
    <location>
        <begin position="4"/>
        <end position="114"/>
    </location>
</feature>
<evidence type="ECO:0000259" key="1">
    <source>
        <dbReference type="Pfam" id="PF01408"/>
    </source>
</evidence>
<dbReference type="InterPro" id="IPR036291">
    <property type="entry name" value="NAD(P)-bd_dom_sf"/>
</dbReference>
<dbReference type="SUPFAM" id="SSF51735">
    <property type="entry name" value="NAD(P)-binding Rossmann-fold domains"/>
    <property type="match status" value="1"/>
</dbReference>
<dbReference type="PANTHER" id="PTHR43818:SF7">
    <property type="entry name" value="DEHYDROGENASE"/>
    <property type="match status" value="1"/>
</dbReference>
<dbReference type="PANTHER" id="PTHR43818">
    <property type="entry name" value="BCDNA.GH03377"/>
    <property type="match status" value="1"/>
</dbReference>
<evidence type="ECO:0000313" key="3">
    <source>
        <dbReference type="Proteomes" id="UP000831684"/>
    </source>
</evidence>
<dbReference type="InterPro" id="IPR000683">
    <property type="entry name" value="Gfo/Idh/MocA-like_OxRdtase_N"/>
</dbReference>
<dbReference type="Gene3D" id="3.40.50.720">
    <property type="entry name" value="NAD(P)-binding Rossmann-like Domain"/>
    <property type="match status" value="1"/>
</dbReference>
<organism evidence="2 3">
    <name type="scientific">Ancylobacter polymorphus</name>
    <dbReference type="NCBI Taxonomy" id="223390"/>
    <lineage>
        <taxon>Bacteria</taxon>
        <taxon>Pseudomonadati</taxon>
        <taxon>Pseudomonadota</taxon>
        <taxon>Alphaproteobacteria</taxon>
        <taxon>Hyphomicrobiales</taxon>
        <taxon>Xanthobacteraceae</taxon>
        <taxon>Ancylobacter</taxon>
    </lineage>
</organism>
<dbReference type="InterPro" id="IPR050463">
    <property type="entry name" value="Gfo/Idh/MocA_oxidrdct_glycsds"/>
</dbReference>
<name>A0A9E7D2N4_9HYPH</name>
<sequence length="308" mass="32609">MSPIRLALVGLGKIARDQHLPAIAATEGIELVAVASRNASLDGVAHFATLTELLASGEAIDAVALCTPPQGRHAFAAQALAAGKHVLLEKPPGATVSELGPLVSAAQASERTLFATWHSRFAPAVEPARAFLAEVAPRAVRVTWKEDVRVWHPGQRWIWEPGGLGVFDPAINALSILTTILPRPVFVTGGDLSFPSNCAAPIAATVAFADADGLKVEADLDFLQTGPQSWDIEVDTDRGTLLLAKGGAELSLDGQVLSAQPEAEYRNIYKRFVELVETGGSDVDLAPLQLVADAFLLGRRLEVAPFHD</sequence>
<proteinExistence type="predicted"/>
<dbReference type="Pfam" id="PF01408">
    <property type="entry name" value="GFO_IDH_MocA"/>
    <property type="match status" value="1"/>
</dbReference>
<accession>A0A9E7D2N4</accession>
<protein>
    <submittedName>
        <fullName evidence="2">Gfo/Idh/MocA family oxidoreductase</fullName>
    </submittedName>
</protein>
<reference evidence="2" key="1">
    <citation type="submission" date="2021-09" db="EMBL/GenBank/DDBJ databases">
        <title>Network and meta-omics reveal the key degrader and cooperation patterns in an efficient 1,4-dioxane-degrading microbial community.</title>
        <authorList>
            <person name="Dai C."/>
        </authorList>
    </citation>
    <scope>NUCLEOTIDE SEQUENCE</scope>
    <source>
        <strain evidence="2">ZM13</strain>
    </source>
</reference>
<dbReference type="AlphaFoldDB" id="A0A9E7D2N4"/>
<dbReference type="RefSeq" id="WP_244376505.1">
    <property type="nucleotide sequence ID" value="NZ_CP083239.1"/>
</dbReference>
<dbReference type="Proteomes" id="UP000831684">
    <property type="component" value="Chromosome"/>
</dbReference>
<gene>
    <name evidence="2" type="ORF">K9D25_15465</name>
</gene>